<evidence type="ECO:0000313" key="4">
    <source>
        <dbReference type="Proteomes" id="UP000244855"/>
    </source>
</evidence>
<feature type="compositionally biased region" description="Basic and acidic residues" evidence="1">
    <location>
        <begin position="233"/>
        <end position="243"/>
    </location>
</feature>
<evidence type="ECO:0000256" key="1">
    <source>
        <dbReference type="SAM" id="MobiDB-lite"/>
    </source>
</evidence>
<keyword evidence="4" id="KW-1185">Reference proteome</keyword>
<evidence type="ECO:0000313" key="3">
    <source>
        <dbReference type="EMBL" id="PVI03097.1"/>
    </source>
</evidence>
<feature type="region of interest" description="Disordered" evidence="1">
    <location>
        <begin position="41"/>
        <end position="70"/>
    </location>
</feature>
<dbReference type="AlphaFoldDB" id="A0A2V1DY27"/>
<dbReference type="OrthoDB" id="3800531at2759"/>
<reference evidence="3 4" key="1">
    <citation type="journal article" date="2018" name="Sci. Rep.">
        <title>Comparative genomics provides insights into the lifestyle and reveals functional heterogeneity of dark septate endophytic fungi.</title>
        <authorList>
            <person name="Knapp D.G."/>
            <person name="Nemeth J.B."/>
            <person name="Barry K."/>
            <person name="Hainaut M."/>
            <person name="Henrissat B."/>
            <person name="Johnson J."/>
            <person name="Kuo A."/>
            <person name="Lim J.H.P."/>
            <person name="Lipzen A."/>
            <person name="Nolan M."/>
            <person name="Ohm R.A."/>
            <person name="Tamas L."/>
            <person name="Grigoriev I.V."/>
            <person name="Spatafora J.W."/>
            <person name="Nagy L.G."/>
            <person name="Kovacs G.M."/>
        </authorList>
    </citation>
    <scope>NUCLEOTIDE SEQUENCE [LARGE SCALE GENOMIC DNA]</scope>
    <source>
        <strain evidence="3 4">DSE2036</strain>
    </source>
</reference>
<protein>
    <submittedName>
        <fullName evidence="3">Uncharacterized protein</fullName>
    </submittedName>
</protein>
<proteinExistence type="predicted"/>
<evidence type="ECO:0000256" key="2">
    <source>
        <dbReference type="SAM" id="Phobius"/>
    </source>
</evidence>
<feature type="transmembrane region" description="Helical" evidence="2">
    <location>
        <begin position="90"/>
        <end position="108"/>
    </location>
</feature>
<feature type="transmembrane region" description="Helical" evidence="2">
    <location>
        <begin position="120"/>
        <end position="141"/>
    </location>
</feature>
<keyword evidence="2" id="KW-0472">Membrane</keyword>
<keyword evidence="2" id="KW-0812">Transmembrane</keyword>
<feature type="compositionally biased region" description="Polar residues" evidence="1">
    <location>
        <begin position="50"/>
        <end position="59"/>
    </location>
</feature>
<dbReference type="Proteomes" id="UP000244855">
    <property type="component" value="Unassembled WGS sequence"/>
</dbReference>
<accession>A0A2V1DY27</accession>
<gene>
    <name evidence="3" type="ORF">DM02DRAFT_626145</name>
</gene>
<feature type="transmembrane region" description="Helical" evidence="2">
    <location>
        <begin position="12"/>
        <end position="30"/>
    </location>
</feature>
<feature type="region of interest" description="Disordered" evidence="1">
    <location>
        <begin position="206"/>
        <end position="243"/>
    </location>
</feature>
<feature type="compositionally biased region" description="Acidic residues" evidence="1">
    <location>
        <begin position="208"/>
        <end position="217"/>
    </location>
</feature>
<name>A0A2V1DY27_9PLEO</name>
<feature type="transmembrane region" description="Helical" evidence="2">
    <location>
        <begin position="161"/>
        <end position="183"/>
    </location>
</feature>
<organism evidence="3 4">
    <name type="scientific">Periconia macrospinosa</name>
    <dbReference type="NCBI Taxonomy" id="97972"/>
    <lineage>
        <taxon>Eukaryota</taxon>
        <taxon>Fungi</taxon>
        <taxon>Dikarya</taxon>
        <taxon>Ascomycota</taxon>
        <taxon>Pezizomycotina</taxon>
        <taxon>Dothideomycetes</taxon>
        <taxon>Pleosporomycetidae</taxon>
        <taxon>Pleosporales</taxon>
        <taxon>Massarineae</taxon>
        <taxon>Periconiaceae</taxon>
        <taxon>Periconia</taxon>
    </lineage>
</organism>
<sequence length="243" mass="26408">MSCEFIGEHGVGIPLTFFIFAFTIAIEYVANVPHDSPAGSTGLPLAEPAASTTPPNSASPARLPDSQGNGLPSPALVPSPSFRAQKFTKATTLFIVLCIMFIAQTVRLDLGQCEQDVNMVFVFFNVLPFVTASIGWARTLVDCLLVRWGKSLQYPTTQQWGWPPFLPLSFVVVIIMMLTQGLIGPVDTPKSSADGDVELAEEERGFLEDVDGVDDQDVNGPPAYDANWQPGMQREESESEARK</sequence>
<dbReference type="EMBL" id="KZ805335">
    <property type="protein sequence ID" value="PVI03097.1"/>
    <property type="molecule type" value="Genomic_DNA"/>
</dbReference>
<keyword evidence="2" id="KW-1133">Transmembrane helix</keyword>